<evidence type="ECO:0000313" key="2">
    <source>
        <dbReference type="EMBL" id="KAJ9585586.1"/>
    </source>
</evidence>
<comment type="caution">
    <text evidence="2">The sequence shown here is derived from an EMBL/GenBank/DDBJ whole genome shotgun (WGS) entry which is preliminary data.</text>
</comment>
<dbReference type="AlphaFoldDB" id="A0AAD7ZSB3"/>
<feature type="non-terminal residue" evidence="2">
    <location>
        <position position="163"/>
    </location>
</feature>
<dbReference type="EMBL" id="JASPKZ010007259">
    <property type="protein sequence ID" value="KAJ9585586.1"/>
    <property type="molecule type" value="Genomic_DNA"/>
</dbReference>
<sequence length="163" mass="19026">NIDYELQVPGRYLVQRYSAENYFFSTFENLPFGMFFISGTMYHIHYVRHDLGNEFVLFTSVIYGMVHILPLLTSILQYPWNHRKESSICSRKAQVSLVTTLKLFLAKTSSAALKLYTTFFLMFSFNDEVVTFTSFKNTRQRNAIQVVSVIREMIKDCNVLLTT</sequence>
<protein>
    <submittedName>
        <fullName evidence="2">Uncharacterized protein</fullName>
    </submittedName>
</protein>
<proteinExistence type="predicted"/>
<gene>
    <name evidence="2" type="ORF">L9F63_002616</name>
</gene>
<organism evidence="2 3">
    <name type="scientific">Diploptera punctata</name>
    <name type="common">Pacific beetle cockroach</name>
    <dbReference type="NCBI Taxonomy" id="6984"/>
    <lineage>
        <taxon>Eukaryota</taxon>
        <taxon>Metazoa</taxon>
        <taxon>Ecdysozoa</taxon>
        <taxon>Arthropoda</taxon>
        <taxon>Hexapoda</taxon>
        <taxon>Insecta</taxon>
        <taxon>Pterygota</taxon>
        <taxon>Neoptera</taxon>
        <taxon>Polyneoptera</taxon>
        <taxon>Dictyoptera</taxon>
        <taxon>Blattodea</taxon>
        <taxon>Blaberoidea</taxon>
        <taxon>Blaberidae</taxon>
        <taxon>Diplopterinae</taxon>
        <taxon>Diploptera</taxon>
    </lineage>
</organism>
<keyword evidence="1" id="KW-0472">Membrane</keyword>
<name>A0AAD7ZSB3_DIPPU</name>
<keyword evidence="3" id="KW-1185">Reference proteome</keyword>
<evidence type="ECO:0000256" key="1">
    <source>
        <dbReference type="SAM" id="Phobius"/>
    </source>
</evidence>
<feature type="transmembrane region" description="Helical" evidence="1">
    <location>
        <begin position="56"/>
        <end position="80"/>
    </location>
</feature>
<reference evidence="2" key="1">
    <citation type="journal article" date="2023" name="IScience">
        <title>Live-bearing cockroach genome reveals convergent evolutionary mechanisms linked to viviparity in insects and beyond.</title>
        <authorList>
            <person name="Fouks B."/>
            <person name="Harrison M.C."/>
            <person name="Mikhailova A.A."/>
            <person name="Marchal E."/>
            <person name="English S."/>
            <person name="Carruthers M."/>
            <person name="Jennings E.C."/>
            <person name="Chiamaka E.L."/>
            <person name="Frigard R.A."/>
            <person name="Pippel M."/>
            <person name="Attardo G.M."/>
            <person name="Benoit J.B."/>
            <person name="Bornberg-Bauer E."/>
            <person name="Tobe S.S."/>
        </authorList>
    </citation>
    <scope>NUCLEOTIDE SEQUENCE</scope>
    <source>
        <strain evidence="2">Stay&amp;Tobe</strain>
    </source>
</reference>
<keyword evidence="1" id="KW-1133">Transmembrane helix</keyword>
<dbReference type="Proteomes" id="UP001233999">
    <property type="component" value="Unassembled WGS sequence"/>
</dbReference>
<accession>A0AAD7ZSB3</accession>
<feature type="transmembrane region" description="Helical" evidence="1">
    <location>
        <begin position="22"/>
        <end position="44"/>
    </location>
</feature>
<feature type="non-terminal residue" evidence="2">
    <location>
        <position position="1"/>
    </location>
</feature>
<keyword evidence="1" id="KW-0812">Transmembrane</keyword>
<evidence type="ECO:0000313" key="3">
    <source>
        <dbReference type="Proteomes" id="UP001233999"/>
    </source>
</evidence>
<reference evidence="2" key="2">
    <citation type="submission" date="2023-05" db="EMBL/GenBank/DDBJ databases">
        <authorList>
            <person name="Fouks B."/>
        </authorList>
    </citation>
    <scope>NUCLEOTIDE SEQUENCE</scope>
    <source>
        <strain evidence="2">Stay&amp;Tobe</strain>
        <tissue evidence="2">Testes</tissue>
    </source>
</reference>